<dbReference type="SUPFAM" id="SSF103473">
    <property type="entry name" value="MFS general substrate transporter"/>
    <property type="match status" value="1"/>
</dbReference>
<dbReference type="EMBL" id="CP010429">
    <property type="protein sequence ID" value="AKD56216.1"/>
    <property type="molecule type" value="Genomic_DNA"/>
</dbReference>
<feature type="transmembrane region" description="Helical" evidence="8">
    <location>
        <begin position="165"/>
        <end position="185"/>
    </location>
</feature>
<feature type="transmembrane region" description="Helical" evidence="8">
    <location>
        <begin position="302"/>
        <end position="320"/>
    </location>
</feature>
<dbReference type="STRING" id="1379870.SD10_16245"/>
<dbReference type="Proteomes" id="UP000033054">
    <property type="component" value="Chromosome"/>
</dbReference>
<proteinExistence type="inferred from homology"/>
<comment type="subcellular location">
    <subcellularLocation>
        <location evidence="1">Cell membrane</location>
        <topology evidence="1">Multi-pass membrane protein</topology>
    </subcellularLocation>
</comment>
<dbReference type="Gene3D" id="1.20.1720.10">
    <property type="entry name" value="Multidrug resistance protein D"/>
    <property type="match status" value="1"/>
</dbReference>
<dbReference type="InterPro" id="IPR020846">
    <property type="entry name" value="MFS_dom"/>
</dbReference>
<organism evidence="10 11">
    <name type="scientific">Spirosoma radiotolerans</name>
    <dbReference type="NCBI Taxonomy" id="1379870"/>
    <lineage>
        <taxon>Bacteria</taxon>
        <taxon>Pseudomonadati</taxon>
        <taxon>Bacteroidota</taxon>
        <taxon>Cytophagia</taxon>
        <taxon>Cytophagales</taxon>
        <taxon>Cytophagaceae</taxon>
        <taxon>Spirosoma</taxon>
    </lineage>
</organism>
<evidence type="ECO:0000256" key="4">
    <source>
        <dbReference type="ARBA" id="ARBA00022475"/>
    </source>
</evidence>
<dbReference type="InterPro" id="IPR011701">
    <property type="entry name" value="MFS"/>
</dbReference>
<feature type="domain" description="Major facilitator superfamily (MFS) profile" evidence="9">
    <location>
        <begin position="11"/>
        <end position="508"/>
    </location>
</feature>
<evidence type="ECO:0000313" key="11">
    <source>
        <dbReference type="Proteomes" id="UP000033054"/>
    </source>
</evidence>
<evidence type="ECO:0000256" key="2">
    <source>
        <dbReference type="ARBA" id="ARBA00008537"/>
    </source>
</evidence>
<dbReference type="PANTHER" id="PTHR42718:SF9">
    <property type="entry name" value="MAJOR FACILITATOR SUPERFAMILY MULTIDRUG TRANSPORTER MFSC"/>
    <property type="match status" value="1"/>
</dbReference>
<dbReference type="NCBIfam" id="TIGR00711">
    <property type="entry name" value="efflux_EmrB"/>
    <property type="match status" value="1"/>
</dbReference>
<dbReference type="OrthoDB" id="9807274at2"/>
<dbReference type="CDD" id="cd17503">
    <property type="entry name" value="MFS_LmrB_MDR_like"/>
    <property type="match status" value="1"/>
</dbReference>
<dbReference type="Pfam" id="PF07690">
    <property type="entry name" value="MFS_1"/>
    <property type="match status" value="1"/>
</dbReference>
<evidence type="ECO:0000256" key="7">
    <source>
        <dbReference type="ARBA" id="ARBA00023136"/>
    </source>
</evidence>
<evidence type="ECO:0000259" key="9">
    <source>
        <dbReference type="PROSITE" id="PS50850"/>
    </source>
</evidence>
<evidence type="ECO:0000313" key="10">
    <source>
        <dbReference type="EMBL" id="AKD56216.1"/>
    </source>
</evidence>
<keyword evidence="7 8" id="KW-0472">Membrane</keyword>
<keyword evidence="5 8" id="KW-0812">Transmembrane</keyword>
<feature type="transmembrane region" description="Helical" evidence="8">
    <location>
        <begin position="397"/>
        <end position="418"/>
    </location>
</feature>
<feature type="transmembrane region" description="Helical" evidence="8">
    <location>
        <begin position="485"/>
        <end position="504"/>
    </location>
</feature>
<dbReference type="PROSITE" id="PS50850">
    <property type="entry name" value="MFS"/>
    <property type="match status" value="1"/>
</dbReference>
<keyword evidence="11" id="KW-1185">Reference proteome</keyword>
<protein>
    <submittedName>
        <fullName evidence="10">Major facilitator transporter</fullName>
    </submittedName>
</protein>
<feature type="transmembrane region" description="Helical" evidence="8">
    <location>
        <begin position="102"/>
        <end position="122"/>
    </location>
</feature>
<feature type="transmembrane region" description="Helical" evidence="8">
    <location>
        <begin position="332"/>
        <end position="355"/>
    </location>
</feature>
<feature type="transmembrane region" description="Helical" evidence="8">
    <location>
        <begin position="77"/>
        <end position="96"/>
    </location>
</feature>
<feature type="transmembrane region" description="Helical" evidence="8">
    <location>
        <begin position="134"/>
        <end position="153"/>
    </location>
</feature>
<evidence type="ECO:0000256" key="6">
    <source>
        <dbReference type="ARBA" id="ARBA00022989"/>
    </source>
</evidence>
<evidence type="ECO:0000256" key="5">
    <source>
        <dbReference type="ARBA" id="ARBA00022692"/>
    </source>
</evidence>
<feature type="transmembrane region" description="Helical" evidence="8">
    <location>
        <begin position="266"/>
        <end position="290"/>
    </location>
</feature>
<dbReference type="KEGG" id="srd:SD10_16245"/>
<dbReference type="InterPro" id="IPR036259">
    <property type="entry name" value="MFS_trans_sf"/>
</dbReference>
<feature type="transmembrane region" description="Helical" evidence="8">
    <location>
        <begin position="50"/>
        <end position="70"/>
    </location>
</feature>
<dbReference type="GO" id="GO:0005886">
    <property type="term" value="C:plasma membrane"/>
    <property type="evidence" value="ECO:0007669"/>
    <property type="project" value="UniProtKB-SubCell"/>
</dbReference>
<sequence>MKKLGFDKWIVVITVTTAALLQTIDSSIVNVTLNQMMGNLGASLGDISWVVTGYAAASAVMITMSGWLTAKLGRRNYFAASIILFTIASIFCGTSTNVWELVFFRVVQGIGGGGLLTTAQSILIQTFPKEDLGIANAIFGLGVIIGPSIGPTLGGFITDNLSWNWVFYINIPFGILATFLTYTYIKEPAEKMLAGKMDWLALVLLVMGIGGLQIILEKGEEKDWFDSRFIVGMSIAAGVGLIGFIWRQLAVKLPILDLRLLRQRRFAVGTLFNFILGFGLFASVFIIPVFCQTILGFTASQTGLLLMPGSIATGMMMPVVGGLMSKNYISPVWYAGIGFLLFFGFCFDLSAISLAAGPDYFFWPLIIRGIGMGLIFIPLTTVTLADLKNIEIPQGSALTGMIRQLGGTFGTAIMTTYISTRTMFHASRLGDNVSTYNPLSVDRIRQYTSLFLSKGDALMAATSKAYGIMQGAVMKQALVMTYADAFLVIGGFFLICVPLLLLFIGKKIEAPAHTEMVME</sequence>
<evidence type="ECO:0000256" key="8">
    <source>
        <dbReference type="SAM" id="Phobius"/>
    </source>
</evidence>
<keyword evidence="3" id="KW-0813">Transport</keyword>
<gene>
    <name evidence="10" type="ORF">SD10_16245</name>
</gene>
<evidence type="ECO:0000256" key="1">
    <source>
        <dbReference type="ARBA" id="ARBA00004651"/>
    </source>
</evidence>
<dbReference type="Gene3D" id="1.20.1250.20">
    <property type="entry name" value="MFS general substrate transporter like domains"/>
    <property type="match status" value="1"/>
</dbReference>
<dbReference type="GO" id="GO:0022857">
    <property type="term" value="F:transmembrane transporter activity"/>
    <property type="evidence" value="ECO:0007669"/>
    <property type="project" value="InterPro"/>
</dbReference>
<dbReference type="HOGENOM" id="CLU_000960_28_0_10"/>
<dbReference type="PANTHER" id="PTHR42718">
    <property type="entry name" value="MAJOR FACILITATOR SUPERFAMILY MULTIDRUG TRANSPORTER MFSC"/>
    <property type="match status" value="1"/>
</dbReference>
<reference evidence="10 11" key="1">
    <citation type="journal article" date="2014" name="Curr. Microbiol.">
        <title>Spirosoma radiotolerans sp. nov., a gamma-radiation-resistant bacterium isolated from gamma ray-irradiated soil.</title>
        <authorList>
            <person name="Lee J.J."/>
            <person name="Srinivasan S."/>
            <person name="Lim S."/>
            <person name="Joe M."/>
            <person name="Im S."/>
            <person name="Bae S.I."/>
            <person name="Park K.R."/>
            <person name="Han J.H."/>
            <person name="Park S.H."/>
            <person name="Joo B.M."/>
            <person name="Park S.J."/>
            <person name="Kim M.K."/>
        </authorList>
    </citation>
    <scope>NUCLEOTIDE SEQUENCE [LARGE SCALE GENOMIC DNA]</scope>
    <source>
        <strain evidence="10 11">DG5A</strain>
    </source>
</reference>
<dbReference type="PATRIC" id="fig|1379870.5.peg.3529"/>
<evidence type="ECO:0000256" key="3">
    <source>
        <dbReference type="ARBA" id="ARBA00022448"/>
    </source>
</evidence>
<dbReference type="AlphaFoldDB" id="A0A0E3V8D8"/>
<keyword evidence="6 8" id="KW-1133">Transmembrane helix</keyword>
<feature type="transmembrane region" description="Helical" evidence="8">
    <location>
        <begin position="361"/>
        <end position="385"/>
    </location>
</feature>
<accession>A0A0E3V8D8</accession>
<name>A0A0E3V8D8_9BACT</name>
<dbReference type="InterPro" id="IPR004638">
    <property type="entry name" value="EmrB-like"/>
</dbReference>
<feature type="transmembrane region" description="Helical" evidence="8">
    <location>
        <begin position="228"/>
        <end position="246"/>
    </location>
</feature>
<feature type="transmembrane region" description="Helical" evidence="8">
    <location>
        <begin position="197"/>
        <end position="216"/>
    </location>
</feature>
<comment type="similarity">
    <text evidence="2">Belongs to the major facilitator superfamily. EmrB family.</text>
</comment>
<dbReference type="RefSeq" id="WP_046575081.1">
    <property type="nucleotide sequence ID" value="NZ_CP010429.1"/>
</dbReference>
<keyword evidence="4" id="KW-1003">Cell membrane</keyword>